<dbReference type="EMBL" id="BGPR01004731">
    <property type="protein sequence ID" value="GBN02769.1"/>
    <property type="molecule type" value="Genomic_DNA"/>
</dbReference>
<gene>
    <name evidence="1" type="ORF">AVEN_51112_1</name>
</gene>
<keyword evidence="2" id="KW-1185">Reference proteome</keyword>
<protein>
    <submittedName>
        <fullName evidence="1">Uncharacterized protein</fullName>
    </submittedName>
</protein>
<evidence type="ECO:0000313" key="1">
    <source>
        <dbReference type="EMBL" id="GBN02769.1"/>
    </source>
</evidence>
<accession>A0A4Y2KL42</accession>
<evidence type="ECO:0000313" key="2">
    <source>
        <dbReference type="Proteomes" id="UP000499080"/>
    </source>
</evidence>
<organism evidence="1 2">
    <name type="scientific">Araneus ventricosus</name>
    <name type="common">Orbweaver spider</name>
    <name type="synonym">Epeira ventricosa</name>
    <dbReference type="NCBI Taxonomy" id="182803"/>
    <lineage>
        <taxon>Eukaryota</taxon>
        <taxon>Metazoa</taxon>
        <taxon>Ecdysozoa</taxon>
        <taxon>Arthropoda</taxon>
        <taxon>Chelicerata</taxon>
        <taxon>Arachnida</taxon>
        <taxon>Araneae</taxon>
        <taxon>Araneomorphae</taxon>
        <taxon>Entelegynae</taxon>
        <taxon>Araneoidea</taxon>
        <taxon>Araneidae</taxon>
        <taxon>Araneus</taxon>
    </lineage>
</organism>
<comment type="caution">
    <text evidence="1">The sequence shown here is derived from an EMBL/GenBank/DDBJ whole genome shotgun (WGS) entry which is preliminary data.</text>
</comment>
<proteinExistence type="predicted"/>
<sequence length="102" mass="11977">MFLRAVRLGQSFTLVIEEHILRERTVMFKICWSSYSAVRLRNVHLSESTGMHLVASRYRCSHTIIAKRGVLLKGFNGTNIEKPLILISWYMWKLEDSTQIHR</sequence>
<dbReference type="AlphaFoldDB" id="A0A4Y2KL42"/>
<name>A0A4Y2KL42_ARAVE</name>
<dbReference type="Proteomes" id="UP000499080">
    <property type="component" value="Unassembled WGS sequence"/>
</dbReference>
<reference evidence="1 2" key="1">
    <citation type="journal article" date="2019" name="Sci. Rep.">
        <title>Orb-weaving spider Araneus ventricosus genome elucidates the spidroin gene catalogue.</title>
        <authorList>
            <person name="Kono N."/>
            <person name="Nakamura H."/>
            <person name="Ohtoshi R."/>
            <person name="Moran D.A.P."/>
            <person name="Shinohara A."/>
            <person name="Yoshida Y."/>
            <person name="Fujiwara M."/>
            <person name="Mori M."/>
            <person name="Tomita M."/>
            <person name="Arakawa K."/>
        </authorList>
    </citation>
    <scope>NUCLEOTIDE SEQUENCE [LARGE SCALE GENOMIC DNA]</scope>
</reference>